<evidence type="ECO:0000313" key="2">
    <source>
        <dbReference type="EMBL" id="HFK98339.1"/>
    </source>
</evidence>
<protein>
    <recommendedName>
        <fullName evidence="3">TIR domain-containing protein</fullName>
    </recommendedName>
</protein>
<sequence>MIALCYLPQGTEQDSRIQSLKVLMNRFAVEKGWEWVDWREAACGRASGAAEARVALVAVAQHSDLELLGCRRRHAPAVRFIVVVLVPDPQLLLRVQDLSPCFIALGAADDAAVPAVLERLSRRAAWDAGVSQGQDPMEEGFKASDEPHTMVF</sequence>
<dbReference type="AlphaFoldDB" id="A0A831ZTG2"/>
<feature type="compositionally biased region" description="Basic and acidic residues" evidence="1">
    <location>
        <begin position="139"/>
        <end position="152"/>
    </location>
</feature>
<evidence type="ECO:0008006" key="3">
    <source>
        <dbReference type="Google" id="ProtNLM"/>
    </source>
</evidence>
<feature type="region of interest" description="Disordered" evidence="1">
    <location>
        <begin position="132"/>
        <end position="152"/>
    </location>
</feature>
<gene>
    <name evidence="2" type="ORF">ENS06_13590</name>
</gene>
<reference evidence="2" key="1">
    <citation type="journal article" date="2020" name="mSystems">
        <title>Genome- and Community-Level Interaction Insights into Carbon Utilization and Element Cycling Functions of Hydrothermarchaeota in Hydrothermal Sediment.</title>
        <authorList>
            <person name="Zhou Z."/>
            <person name="Liu Y."/>
            <person name="Xu W."/>
            <person name="Pan J."/>
            <person name="Luo Z.H."/>
            <person name="Li M."/>
        </authorList>
    </citation>
    <scope>NUCLEOTIDE SEQUENCE [LARGE SCALE GENOMIC DNA]</scope>
    <source>
        <strain evidence="2">SpSt-456</strain>
    </source>
</reference>
<name>A0A831ZTG2_9BACT</name>
<evidence type="ECO:0000256" key="1">
    <source>
        <dbReference type="SAM" id="MobiDB-lite"/>
    </source>
</evidence>
<proteinExistence type="predicted"/>
<organism evidence="2">
    <name type="scientific">Desulfacinum infernum</name>
    <dbReference type="NCBI Taxonomy" id="35837"/>
    <lineage>
        <taxon>Bacteria</taxon>
        <taxon>Pseudomonadati</taxon>
        <taxon>Thermodesulfobacteriota</taxon>
        <taxon>Syntrophobacteria</taxon>
        <taxon>Syntrophobacterales</taxon>
        <taxon>Syntrophobacteraceae</taxon>
        <taxon>Desulfacinum</taxon>
    </lineage>
</organism>
<comment type="caution">
    <text evidence="2">The sequence shown here is derived from an EMBL/GenBank/DDBJ whole genome shotgun (WGS) entry which is preliminary data.</text>
</comment>
<accession>A0A831ZTG2</accession>
<dbReference type="EMBL" id="DSTK01000039">
    <property type="protein sequence ID" value="HFK98339.1"/>
    <property type="molecule type" value="Genomic_DNA"/>
</dbReference>